<dbReference type="GO" id="GO:0008270">
    <property type="term" value="F:zinc ion binding"/>
    <property type="evidence" value="ECO:0007669"/>
    <property type="project" value="InterPro"/>
</dbReference>
<evidence type="ECO:0000313" key="2">
    <source>
        <dbReference type="EMBL" id="HAF0856205.1"/>
    </source>
</evidence>
<comment type="caution">
    <text evidence="2">The sequence shown here is derived from an EMBL/GenBank/DDBJ whole genome shotgun (WGS) entry which is preliminary data.</text>
</comment>
<protein>
    <recommendedName>
        <fullName evidence="1">HNH domain-containing protein</fullName>
    </recommendedName>
</protein>
<dbReference type="Pfam" id="PF01844">
    <property type="entry name" value="HNH"/>
    <property type="match status" value="1"/>
</dbReference>
<feature type="non-terminal residue" evidence="2">
    <location>
        <position position="1"/>
    </location>
</feature>
<sequence length="153" mass="18212">SGKCFHIDHFAPKSKFKHLENEYSNLVYSCPTCNIAKSNDWCGPTENERIFNNVGYIEPCDEVYATSFYRDSSGKIKYQEGNLAAKYMYHKLKFGLKRHEIFWLADYFYELVPRISKKLRETPESNPLYDELKKLLLDSIEQMDKYRQLQREL</sequence>
<proteinExistence type="predicted"/>
<dbReference type="GO" id="GO:0004519">
    <property type="term" value="F:endonuclease activity"/>
    <property type="evidence" value="ECO:0007669"/>
    <property type="project" value="InterPro"/>
</dbReference>
<organism evidence="2">
    <name type="scientific">Salmonella enterica subsp. arizonae serovar 41:z4,z23:-</name>
    <dbReference type="NCBI Taxonomy" id="1151166"/>
    <lineage>
        <taxon>Bacteria</taxon>
        <taxon>Pseudomonadati</taxon>
        <taxon>Pseudomonadota</taxon>
        <taxon>Gammaproteobacteria</taxon>
        <taxon>Enterobacterales</taxon>
        <taxon>Enterobacteriaceae</taxon>
        <taxon>Salmonella</taxon>
    </lineage>
</organism>
<dbReference type="InterPro" id="IPR003615">
    <property type="entry name" value="HNH_nuc"/>
</dbReference>
<dbReference type="Gene3D" id="1.10.30.50">
    <property type="match status" value="1"/>
</dbReference>
<evidence type="ECO:0000259" key="1">
    <source>
        <dbReference type="Pfam" id="PF01844"/>
    </source>
</evidence>
<dbReference type="GO" id="GO:0003676">
    <property type="term" value="F:nucleic acid binding"/>
    <property type="evidence" value="ECO:0007669"/>
    <property type="project" value="InterPro"/>
</dbReference>
<dbReference type="EMBL" id="DAAUAI010000099">
    <property type="protein sequence ID" value="HAF0856205.1"/>
    <property type="molecule type" value="Genomic_DNA"/>
</dbReference>
<dbReference type="InterPro" id="IPR002711">
    <property type="entry name" value="HNH"/>
</dbReference>
<reference evidence="2" key="1">
    <citation type="journal article" date="2018" name="Genome Biol.">
        <title>SKESA: strategic k-mer extension for scrupulous assemblies.</title>
        <authorList>
            <person name="Souvorov A."/>
            <person name="Agarwala R."/>
            <person name="Lipman D.J."/>
        </authorList>
    </citation>
    <scope>NUCLEOTIDE SEQUENCE</scope>
    <source>
        <strain evidence="2">12-2393</strain>
    </source>
</reference>
<accession>A0A741N190</accession>
<reference evidence="2" key="2">
    <citation type="submission" date="2018-07" db="EMBL/GenBank/DDBJ databases">
        <authorList>
            <consortium name="NCBI Pathogen Detection Project"/>
        </authorList>
    </citation>
    <scope>NUCLEOTIDE SEQUENCE</scope>
    <source>
        <strain evidence="2">12-2393</strain>
    </source>
</reference>
<dbReference type="AlphaFoldDB" id="A0A741N190"/>
<feature type="domain" description="HNH" evidence="1">
    <location>
        <begin position="4"/>
        <end position="39"/>
    </location>
</feature>
<gene>
    <name evidence="2" type="ORF">G9G42_004669</name>
</gene>
<name>A0A741N190_SALER</name>
<dbReference type="CDD" id="cd00085">
    <property type="entry name" value="HNHc"/>
    <property type="match status" value="1"/>
</dbReference>